<comment type="caution">
    <text evidence="2">The sequence shown here is derived from an EMBL/GenBank/DDBJ whole genome shotgun (WGS) entry which is preliminary data.</text>
</comment>
<dbReference type="PANTHER" id="PTHR10900">
    <property type="entry name" value="PERIOSTIN-RELATED"/>
    <property type="match status" value="1"/>
</dbReference>
<dbReference type="Gene3D" id="2.30.180.10">
    <property type="entry name" value="FAS1 domain"/>
    <property type="match status" value="1"/>
</dbReference>
<dbReference type="Pfam" id="PF02469">
    <property type="entry name" value="Fasciclin"/>
    <property type="match status" value="1"/>
</dbReference>
<dbReference type="GO" id="GO:0005615">
    <property type="term" value="C:extracellular space"/>
    <property type="evidence" value="ECO:0007669"/>
    <property type="project" value="TreeGrafter"/>
</dbReference>
<dbReference type="GO" id="GO:0031012">
    <property type="term" value="C:extracellular matrix"/>
    <property type="evidence" value="ECO:0007669"/>
    <property type="project" value="TreeGrafter"/>
</dbReference>
<name>A0AAN9A116_HALRR</name>
<dbReference type="InterPro" id="IPR036378">
    <property type="entry name" value="FAS1_dom_sf"/>
</dbReference>
<proteinExistence type="predicted"/>
<dbReference type="GO" id="GO:0050839">
    <property type="term" value="F:cell adhesion molecule binding"/>
    <property type="evidence" value="ECO:0007669"/>
    <property type="project" value="TreeGrafter"/>
</dbReference>
<protein>
    <recommendedName>
        <fullName evidence="1">FAS1 domain-containing protein</fullName>
    </recommendedName>
</protein>
<dbReference type="EMBL" id="JAXCGZ010017266">
    <property type="protein sequence ID" value="KAK7068395.1"/>
    <property type="molecule type" value="Genomic_DNA"/>
</dbReference>
<accession>A0AAN9A116</accession>
<dbReference type="InterPro" id="IPR050904">
    <property type="entry name" value="Adhesion/Biosynth-related"/>
</dbReference>
<dbReference type="SMART" id="SM00554">
    <property type="entry name" value="FAS1"/>
    <property type="match status" value="1"/>
</dbReference>
<evidence type="ECO:0000259" key="1">
    <source>
        <dbReference type="PROSITE" id="PS50213"/>
    </source>
</evidence>
<organism evidence="2 3">
    <name type="scientific">Halocaridina rubra</name>
    <name type="common">Hawaiian red shrimp</name>
    <dbReference type="NCBI Taxonomy" id="373956"/>
    <lineage>
        <taxon>Eukaryota</taxon>
        <taxon>Metazoa</taxon>
        <taxon>Ecdysozoa</taxon>
        <taxon>Arthropoda</taxon>
        <taxon>Crustacea</taxon>
        <taxon>Multicrustacea</taxon>
        <taxon>Malacostraca</taxon>
        <taxon>Eumalacostraca</taxon>
        <taxon>Eucarida</taxon>
        <taxon>Decapoda</taxon>
        <taxon>Pleocyemata</taxon>
        <taxon>Caridea</taxon>
        <taxon>Atyoidea</taxon>
        <taxon>Atyidae</taxon>
        <taxon>Halocaridina</taxon>
    </lineage>
</organism>
<feature type="domain" description="FAS1" evidence="1">
    <location>
        <begin position="1"/>
        <end position="126"/>
    </location>
</feature>
<dbReference type="GO" id="GO:0007155">
    <property type="term" value="P:cell adhesion"/>
    <property type="evidence" value="ECO:0007669"/>
    <property type="project" value="TreeGrafter"/>
</dbReference>
<sequence length="239" mass="26930">MSLVQVTRRAGATKFIDLVKKVGLFDDLVSFGPYTIFAPSNKALSSLNSSVLNDSDKVKYLVMYHVVRGSHTSHSLTDNKVLPTLLTDNDLRVKVHARVMSVEDGVVMSGDHEAFNGYVHVLDRVLSPPELSIARVLSLSPKIKRFTSLITQGGIPLWKELSIGKGPYTLFVVPDADIDRWANDLFTYYRIINDRQLLNRIAEISRTITAVTIESMQKGFIRSIQLRFYFEPRKAQNDT</sequence>
<evidence type="ECO:0000313" key="3">
    <source>
        <dbReference type="Proteomes" id="UP001381693"/>
    </source>
</evidence>
<dbReference type="PROSITE" id="PS50213">
    <property type="entry name" value="FAS1"/>
    <property type="match status" value="1"/>
</dbReference>
<keyword evidence="3" id="KW-1185">Reference proteome</keyword>
<dbReference type="Proteomes" id="UP001381693">
    <property type="component" value="Unassembled WGS sequence"/>
</dbReference>
<dbReference type="InterPro" id="IPR000782">
    <property type="entry name" value="FAS1_domain"/>
</dbReference>
<gene>
    <name evidence="2" type="ORF">SK128_016285</name>
</gene>
<dbReference type="GO" id="GO:0030198">
    <property type="term" value="P:extracellular matrix organization"/>
    <property type="evidence" value="ECO:0007669"/>
    <property type="project" value="TreeGrafter"/>
</dbReference>
<dbReference type="AlphaFoldDB" id="A0AAN9A116"/>
<reference evidence="2 3" key="1">
    <citation type="submission" date="2023-11" db="EMBL/GenBank/DDBJ databases">
        <title>Halocaridina rubra genome assembly.</title>
        <authorList>
            <person name="Smith C."/>
        </authorList>
    </citation>
    <scope>NUCLEOTIDE SEQUENCE [LARGE SCALE GENOMIC DNA]</scope>
    <source>
        <strain evidence="2">EP-1</strain>
        <tissue evidence="2">Whole</tissue>
    </source>
</reference>
<evidence type="ECO:0000313" key="2">
    <source>
        <dbReference type="EMBL" id="KAK7068395.1"/>
    </source>
</evidence>
<dbReference type="PANTHER" id="PTHR10900:SF124">
    <property type="entry name" value="FI05614P"/>
    <property type="match status" value="1"/>
</dbReference>
<dbReference type="SUPFAM" id="SSF82153">
    <property type="entry name" value="FAS1 domain"/>
    <property type="match status" value="1"/>
</dbReference>